<proteinExistence type="predicted"/>
<sequence>MEDISLLHFNRAPITQGTGVNFPIGEIPSQPYYHDMNSGVNLQRSLSSPPSRIKKMKIWNQVLQETFTPLQIHQLLEVEHGMKEIKVSNKEMPLE</sequence>
<dbReference type="InterPro" id="IPR000647">
    <property type="entry name" value="CTF/NFI"/>
</dbReference>
<dbReference type="Pfam" id="PF00859">
    <property type="entry name" value="CTF_NFI"/>
    <property type="match status" value="1"/>
</dbReference>
<reference evidence="1 2" key="1">
    <citation type="submission" date="2023-05" db="EMBL/GenBank/DDBJ databases">
        <title>B98-5 Cell Line De Novo Hybrid Assembly: An Optical Mapping Approach.</title>
        <authorList>
            <person name="Kananen K."/>
            <person name="Auerbach J.A."/>
            <person name="Kautto E."/>
            <person name="Blachly J.S."/>
        </authorList>
    </citation>
    <scope>NUCLEOTIDE SEQUENCE [LARGE SCALE GENOMIC DNA]</scope>
    <source>
        <strain evidence="1">B95-8</strain>
        <tissue evidence="1">Cell line</tissue>
    </source>
</reference>
<name>A0ABQ9WDN4_SAGOE</name>
<comment type="caution">
    <text evidence="1">The sequence shown here is derived from an EMBL/GenBank/DDBJ whole genome shotgun (WGS) entry which is preliminary data.</text>
</comment>
<keyword evidence="2" id="KW-1185">Reference proteome</keyword>
<protein>
    <submittedName>
        <fullName evidence="1">Uncharacterized protein</fullName>
    </submittedName>
</protein>
<evidence type="ECO:0000313" key="1">
    <source>
        <dbReference type="EMBL" id="KAK2119765.1"/>
    </source>
</evidence>
<dbReference type="Proteomes" id="UP001266305">
    <property type="component" value="Unassembled WGS sequence"/>
</dbReference>
<evidence type="ECO:0000313" key="2">
    <source>
        <dbReference type="Proteomes" id="UP001266305"/>
    </source>
</evidence>
<organism evidence="1 2">
    <name type="scientific">Saguinus oedipus</name>
    <name type="common">Cotton-top tamarin</name>
    <name type="synonym">Oedipomidas oedipus</name>
    <dbReference type="NCBI Taxonomy" id="9490"/>
    <lineage>
        <taxon>Eukaryota</taxon>
        <taxon>Metazoa</taxon>
        <taxon>Chordata</taxon>
        <taxon>Craniata</taxon>
        <taxon>Vertebrata</taxon>
        <taxon>Euteleostomi</taxon>
        <taxon>Mammalia</taxon>
        <taxon>Eutheria</taxon>
        <taxon>Euarchontoglires</taxon>
        <taxon>Primates</taxon>
        <taxon>Haplorrhini</taxon>
        <taxon>Platyrrhini</taxon>
        <taxon>Cebidae</taxon>
        <taxon>Callitrichinae</taxon>
        <taxon>Saguinus</taxon>
    </lineage>
</organism>
<gene>
    <name evidence="1" type="ORF">P7K49_001151</name>
</gene>
<dbReference type="EMBL" id="JASSZA010000001">
    <property type="protein sequence ID" value="KAK2119765.1"/>
    <property type="molecule type" value="Genomic_DNA"/>
</dbReference>
<accession>A0ABQ9WDN4</accession>